<gene>
    <name evidence="1" type="ORF">E3U43_021944</name>
</gene>
<sequence length="193" mass="21304">MRNKKHHYRELPAEVQETLGSIPDDFVSYFTSRFPHLLMHTYLAMRTCASERPFLPYYSTAEQLAKTQAQSIFLGPQRQNEQCTERLSTHILSPSSQPQEPTHCSQPVQVSDTTPAQSVPSTSPDEPVPSHLPVDTVQPGAPAPNGTQTDVHSQTVNPTFASESPTEPLRQTESTQSEVDTLPDPSTLVKAPV</sequence>
<name>A0ACD3R802_LARCR</name>
<dbReference type="EMBL" id="CM011682">
    <property type="protein sequence ID" value="TMS15482.1"/>
    <property type="molecule type" value="Genomic_DNA"/>
</dbReference>
<proteinExistence type="predicted"/>
<accession>A0ACD3R802</accession>
<dbReference type="Proteomes" id="UP000793456">
    <property type="component" value="Chromosome IX"/>
</dbReference>
<evidence type="ECO:0000313" key="2">
    <source>
        <dbReference type="Proteomes" id="UP000793456"/>
    </source>
</evidence>
<keyword evidence="2" id="KW-1185">Reference proteome</keyword>
<evidence type="ECO:0000313" key="1">
    <source>
        <dbReference type="EMBL" id="TMS15482.1"/>
    </source>
</evidence>
<comment type="caution">
    <text evidence="1">The sequence shown here is derived from an EMBL/GenBank/DDBJ whole genome shotgun (WGS) entry which is preliminary data.</text>
</comment>
<protein>
    <submittedName>
        <fullName evidence="1">Uncharacterized protein</fullName>
    </submittedName>
</protein>
<organism evidence="1 2">
    <name type="scientific">Larimichthys crocea</name>
    <name type="common">Large yellow croaker</name>
    <name type="synonym">Pseudosciaena crocea</name>
    <dbReference type="NCBI Taxonomy" id="215358"/>
    <lineage>
        <taxon>Eukaryota</taxon>
        <taxon>Metazoa</taxon>
        <taxon>Chordata</taxon>
        <taxon>Craniata</taxon>
        <taxon>Vertebrata</taxon>
        <taxon>Euteleostomi</taxon>
        <taxon>Actinopterygii</taxon>
        <taxon>Neopterygii</taxon>
        <taxon>Teleostei</taxon>
        <taxon>Neoteleostei</taxon>
        <taxon>Acanthomorphata</taxon>
        <taxon>Eupercaria</taxon>
        <taxon>Sciaenidae</taxon>
        <taxon>Larimichthys</taxon>
    </lineage>
</organism>
<reference evidence="1" key="1">
    <citation type="submission" date="2018-11" db="EMBL/GenBank/DDBJ databases">
        <title>The sequence and de novo assembly of Larimichthys crocea genome using PacBio and Hi-C technologies.</title>
        <authorList>
            <person name="Xu P."/>
            <person name="Chen B."/>
            <person name="Zhou Z."/>
            <person name="Ke Q."/>
            <person name="Wu Y."/>
            <person name="Bai H."/>
            <person name="Pu F."/>
        </authorList>
    </citation>
    <scope>NUCLEOTIDE SEQUENCE</scope>
    <source>
        <tissue evidence="1">Muscle</tissue>
    </source>
</reference>